<keyword evidence="7" id="KW-0677">Repeat</keyword>
<evidence type="ECO:0000313" key="14">
    <source>
        <dbReference type="Proteomes" id="UP000283530"/>
    </source>
</evidence>
<dbReference type="InterPro" id="IPR032675">
    <property type="entry name" value="LRR_dom_sf"/>
</dbReference>
<evidence type="ECO:0000256" key="1">
    <source>
        <dbReference type="ARBA" id="ARBA00004251"/>
    </source>
</evidence>
<comment type="similarity">
    <text evidence="2">Belongs to the RLP family.</text>
</comment>
<keyword evidence="4" id="KW-0433">Leucine-rich repeat</keyword>
<keyword evidence="5" id="KW-0812">Transmembrane</keyword>
<keyword evidence="13" id="KW-0418">Kinase</keyword>
<evidence type="ECO:0000256" key="10">
    <source>
        <dbReference type="ARBA" id="ARBA00023170"/>
    </source>
</evidence>
<dbReference type="Proteomes" id="UP000283530">
    <property type="component" value="Unassembled WGS sequence"/>
</dbReference>
<reference evidence="13 14" key="1">
    <citation type="journal article" date="2019" name="Nat. Plants">
        <title>Stout camphor tree genome fills gaps in understanding of flowering plant genome evolution.</title>
        <authorList>
            <person name="Chaw S.M."/>
            <person name="Liu Y.C."/>
            <person name="Wu Y.W."/>
            <person name="Wang H.Y."/>
            <person name="Lin C.I."/>
            <person name="Wu C.S."/>
            <person name="Ke H.M."/>
            <person name="Chang L.Y."/>
            <person name="Hsu C.Y."/>
            <person name="Yang H.T."/>
            <person name="Sudianto E."/>
            <person name="Hsu M.H."/>
            <person name="Wu K.P."/>
            <person name="Wang L.N."/>
            <person name="Leebens-Mack J.H."/>
            <person name="Tsai I.J."/>
        </authorList>
    </citation>
    <scope>NUCLEOTIDE SEQUENCE [LARGE SCALE GENOMIC DNA]</scope>
    <source>
        <strain evidence="14">cv. Chaw 1501</strain>
        <tissue evidence="13">Young leaves</tissue>
    </source>
</reference>
<keyword evidence="11" id="KW-0325">Glycoprotein</keyword>
<keyword evidence="13" id="KW-0808">Transferase</keyword>
<evidence type="ECO:0000256" key="8">
    <source>
        <dbReference type="ARBA" id="ARBA00022989"/>
    </source>
</evidence>
<dbReference type="PROSITE" id="PS51450">
    <property type="entry name" value="LRR"/>
    <property type="match status" value="1"/>
</dbReference>
<dbReference type="SMART" id="SM00365">
    <property type="entry name" value="LRR_SD22"/>
    <property type="match status" value="4"/>
</dbReference>
<dbReference type="GO" id="GO:0016301">
    <property type="term" value="F:kinase activity"/>
    <property type="evidence" value="ECO:0007669"/>
    <property type="project" value="UniProtKB-KW"/>
</dbReference>
<dbReference type="InterPro" id="IPR003591">
    <property type="entry name" value="Leu-rich_rpt_typical-subtyp"/>
</dbReference>
<keyword evidence="14" id="KW-1185">Reference proteome</keyword>
<sequence>MLEITTSTGCLERERKALVHLKQGLKDPINPLSSWVGANCCRWAGIHCNNKTGHVVKLILRGPSEIQSSSPSEAQPVFESDFESGLVSLDLSYNHLQSPIPAALRNLCNLKTLNLWNFNLNGEINRFKESFKGCIKSNLEDLNLEGHGLSGHLPDWFGQFKNLRTLVLSNNSLSGSIPPSLGDIVNLNLDRNSLSCSILPSLGTLLSLEALNLHGNSLSGFIPPYLGSLSSLELLDLHSNKLNGSIPECLDNFRVKSILVYLSNWVPPFQLHMIGINDSKLGPQFPQLVQTQKQLVYLCLSNASISDAISNFFWNLSSSIKFLDLSSNSIFGSIFNCNAAKTTNLTYLSLSSNRLSESIPLSMCQMRTLTYLFLSNNLLTHEIPQCLGDLELVTLDLRNNFLSGSILSSLSKISKWIGERLLLLKFLILRSNKFDGSLPPQLSLLSELQVLDLSQNNLSGTIPKSFDNFSAMVVANRTNVFIDISGYYSGADLESIWEVNIYSRTLSLVININLSGNALHGEIPKEITHPFGLQSLNLSKNYLIGRIPRKYQ</sequence>
<dbReference type="PANTHER" id="PTHR48052">
    <property type="entry name" value="UNNAMED PRODUCT"/>
    <property type="match status" value="1"/>
</dbReference>
<evidence type="ECO:0000256" key="11">
    <source>
        <dbReference type="ARBA" id="ARBA00023180"/>
    </source>
</evidence>
<keyword evidence="9" id="KW-0472">Membrane</keyword>
<keyword evidence="6" id="KW-0732">Signal</keyword>
<evidence type="ECO:0000259" key="12">
    <source>
        <dbReference type="Pfam" id="PF08263"/>
    </source>
</evidence>
<dbReference type="OrthoDB" id="1060944at2759"/>
<accession>A0A443PLZ1</accession>
<comment type="caution">
    <text evidence="13">The sequence shown here is derived from an EMBL/GenBank/DDBJ whole genome shotgun (WGS) entry which is preliminary data.</text>
</comment>
<comment type="subcellular location">
    <subcellularLocation>
        <location evidence="1">Cell membrane</location>
        <topology evidence="1">Single-pass type I membrane protein</topology>
    </subcellularLocation>
</comment>
<keyword evidence="8" id="KW-1133">Transmembrane helix</keyword>
<evidence type="ECO:0000256" key="4">
    <source>
        <dbReference type="ARBA" id="ARBA00022614"/>
    </source>
</evidence>
<dbReference type="GO" id="GO:0005886">
    <property type="term" value="C:plasma membrane"/>
    <property type="evidence" value="ECO:0007669"/>
    <property type="project" value="UniProtKB-SubCell"/>
</dbReference>
<evidence type="ECO:0000313" key="13">
    <source>
        <dbReference type="EMBL" id="RWR91793.1"/>
    </source>
</evidence>
<dbReference type="EMBL" id="QPKB01000009">
    <property type="protein sequence ID" value="RWR91793.1"/>
    <property type="molecule type" value="Genomic_DNA"/>
</dbReference>
<feature type="domain" description="Leucine-rich repeat-containing N-terminal plant-type" evidence="12">
    <location>
        <begin position="12"/>
        <end position="49"/>
    </location>
</feature>
<keyword evidence="10 13" id="KW-0675">Receptor</keyword>
<dbReference type="STRING" id="337451.A0A443PLZ1"/>
<evidence type="ECO:0000256" key="3">
    <source>
        <dbReference type="ARBA" id="ARBA00022475"/>
    </source>
</evidence>
<dbReference type="InterPro" id="IPR001611">
    <property type="entry name" value="Leu-rich_rpt"/>
</dbReference>
<dbReference type="Gene3D" id="3.80.10.10">
    <property type="entry name" value="Ribonuclease Inhibitor"/>
    <property type="match status" value="3"/>
</dbReference>
<evidence type="ECO:0000256" key="2">
    <source>
        <dbReference type="ARBA" id="ARBA00009592"/>
    </source>
</evidence>
<keyword evidence="3" id="KW-1003">Cell membrane</keyword>
<proteinExistence type="inferred from homology"/>
<gene>
    <name evidence="13" type="ORF">CKAN_02096700</name>
</gene>
<evidence type="ECO:0000256" key="6">
    <source>
        <dbReference type="ARBA" id="ARBA00022729"/>
    </source>
</evidence>
<organism evidence="13 14">
    <name type="scientific">Cinnamomum micranthum f. kanehirae</name>
    <dbReference type="NCBI Taxonomy" id="337451"/>
    <lineage>
        <taxon>Eukaryota</taxon>
        <taxon>Viridiplantae</taxon>
        <taxon>Streptophyta</taxon>
        <taxon>Embryophyta</taxon>
        <taxon>Tracheophyta</taxon>
        <taxon>Spermatophyta</taxon>
        <taxon>Magnoliopsida</taxon>
        <taxon>Magnoliidae</taxon>
        <taxon>Laurales</taxon>
        <taxon>Lauraceae</taxon>
        <taxon>Cinnamomum</taxon>
    </lineage>
</organism>
<dbReference type="SMART" id="SM00369">
    <property type="entry name" value="LRR_TYP"/>
    <property type="match status" value="5"/>
</dbReference>
<dbReference type="SUPFAM" id="SSF52047">
    <property type="entry name" value="RNI-like"/>
    <property type="match status" value="1"/>
</dbReference>
<dbReference type="PANTHER" id="PTHR48052:SF8">
    <property type="entry name" value="LRR RECEPTOR-LIKE SERINE_THREONINE-PROTEIN KINASE FLS2"/>
    <property type="match status" value="1"/>
</dbReference>
<dbReference type="AlphaFoldDB" id="A0A443PLZ1"/>
<name>A0A443PLZ1_9MAGN</name>
<dbReference type="FunFam" id="3.80.10.10:FF:001678">
    <property type="entry name" value="Calmodulin-binding receptor kinase CaMRLK"/>
    <property type="match status" value="1"/>
</dbReference>
<dbReference type="PRINTS" id="PR00019">
    <property type="entry name" value="LEURICHRPT"/>
</dbReference>
<evidence type="ECO:0000256" key="7">
    <source>
        <dbReference type="ARBA" id="ARBA00022737"/>
    </source>
</evidence>
<evidence type="ECO:0000256" key="9">
    <source>
        <dbReference type="ARBA" id="ARBA00023136"/>
    </source>
</evidence>
<dbReference type="Pfam" id="PF00560">
    <property type="entry name" value="LRR_1"/>
    <property type="match status" value="8"/>
</dbReference>
<protein>
    <submittedName>
        <fullName evidence="13">LRR receptor-like serine/threonine-protein kinase GSO1</fullName>
    </submittedName>
</protein>
<dbReference type="InterPro" id="IPR013210">
    <property type="entry name" value="LRR_N_plant-typ"/>
</dbReference>
<dbReference type="Pfam" id="PF08263">
    <property type="entry name" value="LRRNT_2"/>
    <property type="match status" value="1"/>
</dbReference>
<evidence type="ECO:0000256" key="5">
    <source>
        <dbReference type="ARBA" id="ARBA00022692"/>
    </source>
</evidence>